<dbReference type="CDD" id="cd01647">
    <property type="entry name" value="RT_LTR"/>
    <property type="match status" value="1"/>
</dbReference>
<evidence type="ECO:0000313" key="11">
    <source>
        <dbReference type="EMBL" id="KRH94222.1"/>
    </source>
</evidence>
<dbReference type="PROSITE" id="PS50878">
    <property type="entry name" value="RT_POL"/>
    <property type="match status" value="1"/>
</dbReference>
<dbReference type="InterPro" id="IPR001878">
    <property type="entry name" value="Znf_CCHC"/>
</dbReference>
<dbReference type="SMART" id="SM00343">
    <property type="entry name" value="ZnF_C2HC"/>
    <property type="match status" value="1"/>
</dbReference>
<dbReference type="InterPro" id="IPR041373">
    <property type="entry name" value="RT_RNaseH"/>
</dbReference>
<sequence>MLRQEVDVQLFLIEERQDFIEKEDREKISLFVSMADSKVQAWYVKKRVKNEMPLDWTSFREKAIDFCCGTGIENCRRFNEEKWSSYIRRLQTEAVNKGVSDAKIIEKLSTSRAPEKYEILFAVPGLSVEQLISTMKKWETKSALREMIREDKPKKQLPVVPPKRVKPNVTCYTCGKPGHTSRLCRSSTQIKKEFPEKKGFLAARKDRFGIQNSEQIRIRAHYFTAVLDSGSDVNLVTRSVTAITGVSASRVLDTPEIITCLNGTKLSTVRKVQLQVQMRNYYGFAWFFETDESIVNVVVGVDLLNKVTMYKYFPISCGIPTLPGKIVSWTRPIYSYKDREDFKVLIKELEEAGRIEPSKSPWLNPVLLTRKKTGKLRFCLDLRRLNDLVDLDEFVLPNITEVIRSLGNQKIFSIIDLKDGFWQVPLREEDRCKTAFLDARNRLMQFTKMPQGFKNFPAIFQRGMHIILQDMIGTCCFCCLDDILVFGRDKEEHDNNVREVKKRLKNHGLVINEEKSKYGLEGVDFLGYNIRKDRIRSTDERIQGIIDYEVPKTKKSLRGFLGTINYDRMFIKNLADIAKPLYDAVNREGKRLIWTDECQKTFDDVKAIWAERVECAISNTNERFELETDASDFALGAVLRQGGKPLGYVSRLLKGAEKNYGITHRETLAVVFALEKFRYFLLGRKFVLITDHKALETLRSKKEFGSKRIQRWIDFISMYDFDVKYIEGSCLIQADA</sequence>
<dbReference type="PROSITE" id="PS50158">
    <property type="entry name" value="ZF_CCHC"/>
    <property type="match status" value="1"/>
</dbReference>
<feature type="domain" description="Reverse transcriptase" evidence="10">
    <location>
        <begin position="350"/>
        <end position="530"/>
    </location>
</feature>
<evidence type="ECO:0000259" key="9">
    <source>
        <dbReference type="PROSITE" id="PS50158"/>
    </source>
</evidence>
<dbReference type="InterPro" id="IPR043128">
    <property type="entry name" value="Rev_trsase/Diguanyl_cyclase"/>
</dbReference>
<keyword evidence="8" id="KW-0479">Metal-binding</keyword>
<evidence type="ECO:0000256" key="5">
    <source>
        <dbReference type="ARBA" id="ARBA00022759"/>
    </source>
</evidence>
<evidence type="ECO:0000256" key="1">
    <source>
        <dbReference type="ARBA" id="ARBA00012493"/>
    </source>
</evidence>
<dbReference type="CDD" id="cd09274">
    <property type="entry name" value="RNase_HI_RT_Ty3"/>
    <property type="match status" value="1"/>
</dbReference>
<dbReference type="GO" id="GO:0016787">
    <property type="term" value="F:hydrolase activity"/>
    <property type="evidence" value="ECO:0007669"/>
    <property type="project" value="UniProtKB-KW"/>
</dbReference>
<dbReference type="Proteomes" id="UP000051530">
    <property type="component" value="Unassembled WGS sequence"/>
</dbReference>
<keyword evidence="8" id="KW-0863">Zinc-finger</keyword>
<dbReference type="PANTHER" id="PTHR37984">
    <property type="entry name" value="PROTEIN CBG26694"/>
    <property type="match status" value="1"/>
</dbReference>
<evidence type="ECO:0000256" key="2">
    <source>
        <dbReference type="ARBA" id="ARBA00022679"/>
    </source>
</evidence>
<dbReference type="Gene3D" id="3.30.70.270">
    <property type="match status" value="2"/>
</dbReference>
<dbReference type="SUPFAM" id="SSF57756">
    <property type="entry name" value="Retrovirus zinc finger-like domains"/>
    <property type="match status" value="1"/>
</dbReference>
<dbReference type="InterPro" id="IPR021109">
    <property type="entry name" value="Peptidase_aspartic_dom_sf"/>
</dbReference>
<dbReference type="OrthoDB" id="2192994at2759"/>
<comment type="caution">
    <text evidence="11">The sequence shown here is derived from an EMBL/GenBank/DDBJ whole genome shotgun (WGS) entry which is preliminary data.</text>
</comment>
<keyword evidence="6" id="KW-0378">Hydrolase</keyword>
<keyword evidence="7" id="KW-0695">RNA-directed DNA polymerase</keyword>
<dbReference type="GO" id="GO:0004519">
    <property type="term" value="F:endonuclease activity"/>
    <property type="evidence" value="ECO:0007669"/>
    <property type="project" value="UniProtKB-KW"/>
</dbReference>
<protein>
    <recommendedName>
        <fullName evidence="1">RNA-directed DNA polymerase</fullName>
        <ecNumber evidence="1">2.7.7.49</ecNumber>
    </recommendedName>
</protein>
<dbReference type="GO" id="GO:0003964">
    <property type="term" value="F:RNA-directed DNA polymerase activity"/>
    <property type="evidence" value="ECO:0007669"/>
    <property type="project" value="UniProtKB-KW"/>
</dbReference>
<keyword evidence="8" id="KW-0862">Zinc</keyword>
<dbReference type="GO" id="GO:0008270">
    <property type="term" value="F:zinc ion binding"/>
    <property type="evidence" value="ECO:0007669"/>
    <property type="project" value="UniProtKB-KW"/>
</dbReference>
<feature type="domain" description="CCHC-type" evidence="9">
    <location>
        <begin position="171"/>
        <end position="186"/>
    </location>
</feature>
<evidence type="ECO:0000256" key="7">
    <source>
        <dbReference type="ARBA" id="ARBA00022918"/>
    </source>
</evidence>
<evidence type="ECO:0000256" key="4">
    <source>
        <dbReference type="ARBA" id="ARBA00022722"/>
    </source>
</evidence>
<dbReference type="PANTHER" id="PTHR37984:SF5">
    <property type="entry name" value="PROTEIN NYNRIN-LIKE"/>
    <property type="match status" value="1"/>
</dbReference>
<dbReference type="InterPro" id="IPR000477">
    <property type="entry name" value="RT_dom"/>
</dbReference>
<dbReference type="Pfam" id="PF00098">
    <property type="entry name" value="zf-CCHC"/>
    <property type="match status" value="1"/>
</dbReference>
<dbReference type="CDD" id="cd00303">
    <property type="entry name" value="retropepsin_like"/>
    <property type="match status" value="1"/>
</dbReference>
<proteinExistence type="predicted"/>
<dbReference type="SUPFAM" id="SSF56672">
    <property type="entry name" value="DNA/RNA polymerases"/>
    <property type="match status" value="1"/>
</dbReference>
<evidence type="ECO:0000256" key="6">
    <source>
        <dbReference type="ARBA" id="ARBA00022801"/>
    </source>
</evidence>
<dbReference type="InterPro" id="IPR043502">
    <property type="entry name" value="DNA/RNA_pol_sf"/>
</dbReference>
<dbReference type="InterPro" id="IPR036875">
    <property type="entry name" value="Znf_CCHC_sf"/>
</dbReference>
<dbReference type="FunFam" id="3.10.20.370:FF:000001">
    <property type="entry name" value="Retrovirus-related Pol polyprotein from transposon 17.6-like protein"/>
    <property type="match status" value="1"/>
</dbReference>
<dbReference type="VEuPathDB" id="MicrosporidiaDB:M153_3330001579"/>
<dbReference type="Gene3D" id="3.10.10.10">
    <property type="entry name" value="HIV Type 1 Reverse Transcriptase, subunit A, domain 1"/>
    <property type="match status" value="1"/>
</dbReference>
<dbReference type="GO" id="GO:0003676">
    <property type="term" value="F:nucleic acid binding"/>
    <property type="evidence" value="ECO:0007669"/>
    <property type="project" value="InterPro"/>
</dbReference>
<keyword evidence="12" id="KW-1185">Reference proteome</keyword>
<dbReference type="EMBL" id="LGUB01000113">
    <property type="protein sequence ID" value="KRH94222.1"/>
    <property type="molecule type" value="Genomic_DNA"/>
</dbReference>
<keyword evidence="3" id="KW-0548">Nucleotidyltransferase</keyword>
<dbReference type="Gene3D" id="4.10.60.10">
    <property type="entry name" value="Zinc finger, CCHC-type"/>
    <property type="match status" value="1"/>
</dbReference>
<gene>
    <name evidence="11" type="ORF">M153_3330001579</name>
</gene>
<evidence type="ECO:0000259" key="10">
    <source>
        <dbReference type="PROSITE" id="PS50878"/>
    </source>
</evidence>
<name>A0A0R0M3Q4_9MICR</name>
<accession>A0A0R0M3Q4</accession>
<dbReference type="AlphaFoldDB" id="A0A0R0M3Q4"/>
<organism evidence="11 12">
    <name type="scientific">Pseudoloma neurophilia</name>
    <dbReference type="NCBI Taxonomy" id="146866"/>
    <lineage>
        <taxon>Eukaryota</taxon>
        <taxon>Fungi</taxon>
        <taxon>Fungi incertae sedis</taxon>
        <taxon>Microsporidia</taxon>
        <taxon>Pseudoloma</taxon>
    </lineage>
</organism>
<keyword evidence="2" id="KW-0808">Transferase</keyword>
<reference evidence="11 12" key="1">
    <citation type="submission" date="2015-07" db="EMBL/GenBank/DDBJ databases">
        <title>The genome of Pseudoloma neurophilia, a relevant intracellular parasite of the zebrafish.</title>
        <authorList>
            <person name="Ndikumana S."/>
            <person name="Pelin A."/>
            <person name="Sanders J."/>
            <person name="Corradi N."/>
        </authorList>
    </citation>
    <scope>NUCLEOTIDE SEQUENCE [LARGE SCALE GENOMIC DNA]</scope>
    <source>
        <strain evidence="11 12">MK1</strain>
    </source>
</reference>
<evidence type="ECO:0000313" key="12">
    <source>
        <dbReference type="Proteomes" id="UP000051530"/>
    </source>
</evidence>
<dbReference type="InterPro" id="IPR050951">
    <property type="entry name" value="Retrovirus_Pol_polyprotein"/>
</dbReference>
<dbReference type="EC" id="2.7.7.49" evidence="1"/>
<dbReference type="Pfam" id="PF00078">
    <property type="entry name" value="RVT_1"/>
    <property type="match status" value="1"/>
</dbReference>
<dbReference type="Pfam" id="PF17917">
    <property type="entry name" value="RT_RNaseH"/>
    <property type="match status" value="1"/>
</dbReference>
<dbReference type="SUPFAM" id="SSF50630">
    <property type="entry name" value="Acid proteases"/>
    <property type="match status" value="1"/>
</dbReference>
<evidence type="ECO:0000256" key="8">
    <source>
        <dbReference type="PROSITE-ProRule" id="PRU00047"/>
    </source>
</evidence>
<evidence type="ECO:0000256" key="3">
    <source>
        <dbReference type="ARBA" id="ARBA00022695"/>
    </source>
</evidence>
<keyword evidence="5" id="KW-0255">Endonuclease</keyword>
<keyword evidence="4" id="KW-0540">Nuclease</keyword>